<dbReference type="InterPro" id="IPR028133">
    <property type="entry name" value="Dynamitin"/>
</dbReference>
<dbReference type="GO" id="GO:0030286">
    <property type="term" value="C:dynein complex"/>
    <property type="evidence" value="ECO:0007669"/>
    <property type="project" value="UniProtKB-KW"/>
</dbReference>
<protein>
    <submittedName>
        <fullName evidence="7">Dynactin subunit 2</fullName>
    </submittedName>
</protein>
<dbReference type="GO" id="GO:0007017">
    <property type="term" value="P:microtubule-based process"/>
    <property type="evidence" value="ECO:0007669"/>
    <property type="project" value="InterPro"/>
</dbReference>
<dbReference type="FunCoup" id="A0A2J7R7A4">
    <property type="interactions" value="1301"/>
</dbReference>
<feature type="compositionally biased region" description="Basic and acidic residues" evidence="6">
    <location>
        <begin position="1"/>
        <end position="28"/>
    </location>
</feature>
<comment type="similarity">
    <text evidence="2">Belongs to the dynactin subunit 2 family.</text>
</comment>
<dbReference type="InParanoid" id="A0A2J7R7A4"/>
<dbReference type="GO" id="GO:0005737">
    <property type="term" value="C:cytoplasm"/>
    <property type="evidence" value="ECO:0007669"/>
    <property type="project" value="UniProtKB-SubCell"/>
</dbReference>
<evidence type="ECO:0000256" key="4">
    <source>
        <dbReference type="ARBA" id="ARBA00023017"/>
    </source>
</evidence>
<evidence type="ECO:0000313" key="8">
    <source>
        <dbReference type="Proteomes" id="UP000235965"/>
    </source>
</evidence>
<name>A0A2J7R7A4_9NEOP</name>
<dbReference type="Proteomes" id="UP000235965">
    <property type="component" value="Unassembled WGS sequence"/>
</dbReference>
<keyword evidence="3" id="KW-0963">Cytoplasm</keyword>
<feature type="region of interest" description="Disordered" evidence="6">
    <location>
        <begin position="1"/>
        <end position="59"/>
    </location>
</feature>
<feature type="coiled-coil region" evidence="5">
    <location>
        <begin position="124"/>
        <end position="176"/>
    </location>
</feature>
<keyword evidence="8" id="KW-1185">Reference proteome</keyword>
<dbReference type="AlphaFoldDB" id="A0A2J7R7A4"/>
<dbReference type="OrthoDB" id="4977at2759"/>
<dbReference type="PANTHER" id="PTHR15346">
    <property type="entry name" value="DYNACTIN SUBUNIT"/>
    <property type="match status" value="1"/>
</dbReference>
<evidence type="ECO:0000256" key="6">
    <source>
        <dbReference type="SAM" id="MobiDB-lite"/>
    </source>
</evidence>
<dbReference type="GO" id="GO:0005869">
    <property type="term" value="C:dynactin complex"/>
    <property type="evidence" value="ECO:0007669"/>
    <property type="project" value="InterPro"/>
</dbReference>
<gene>
    <name evidence="7" type="ORF">B7P43_G13337</name>
</gene>
<evidence type="ECO:0000313" key="7">
    <source>
        <dbReference type="EMBL" id="PNF36714.1"/>
    </source>
</evidence>
<accession>A0A2J7R7A4</accession>
<keyword evidence="4" id="KW-0243">Dynein</keyword>
<evidence type="ECO:0000256" key="1">
    <source>
        <dbReference type="ARBA" id="ARBA00004496"/>
    </source>
</evidence>
<evidence type="ECO:0000256" key="3">
    <source>
        <dbReference type="ARBA" id="ARBA00022490"/>
    </source>
</evidence>
<keyword evidence="5" id="KW-0175">Coiled coil</keyword>
<dbReference type="EMBL" id="NEVH01006738">
    <property type="protein sequence ID" value="PNF36714.1"/>
    <property type="molecule type" value="Genomic_DNA"/>
</dbReference>
<organism evidence="7 8">
    <name type="scientific">Cryptotermes secundus</name>
    <dbReference type="NCBI Taxonomy" id="105785"/>
    <lineage>
        <taxon>Eukaryota</taxon>
        <taxon>Metazoa</taxon>
        <taxon>Ecdysozoa</taxon>
        <taxon>Arthropoda</taxon>
        <taxon>Hexapoda</taxon>
        <taxon>Insecta</taxon>
        <taxon>Pterygota</taxon>
        <taxon>Neoptera</taxon>
        <taxon>Polyneoptera</taxon>
        <taxon>Dictyoptera</taxon>
        <taxon>Blattodea</taxon>
        <taxon>Blattoidea</taxon>
        <taxon>Termitoidae</taxon>
        <taxon>Kalotermitidae</taxon>
        <taxon>Cryptotermitinae</taxon>
        <taxon>Cryptotermes</taxon>
    </lineage>
</organism>
<dbReference type="STRING" id="105785.A0A2J7R7A4"/>
<comment type="caution">
    <text evidence="7">The sequence shown here is derived from an EMBL/GenBank/DDBJ whole genome shotgun (WGS) entry which is preliminary data.</text>
</comment>
<evidence type="ECO:0000256" key="2">
    <source>
        <dbReference type="ARBA" id="ARBA00006176"/>
    </source>
</evidence>
<dbReference type="Pfam" id="PF04912">
    <property type="entry name" value="Dynamitin"/>
    <property type="match status" value="1"/>
</dbReference>
<reference evidence="7 8" key="1">
    <citation type="submission" date="2017-12" db="EMBL/GenBank/DDBJ databases">
        <title>Hemimetabolous genomes reveal molecular basis of termite eusociality.</title>
        <authorList>
            <person name="Harrison M.C."/>
            <person name="Jongepier E."/>
            <person name="Robertson H.M."/>
            <person name="Arning N."/>
            <person name="Bitard-Feildel T."/>
            <person name="Chao H."/>
            <person name="Childers C.P."/>
            <person name="Dinh H."/>
            <person name="Doddapaneni H."/>
            <person name="Dugan S."/>
            <person name="Gowin J."/>
            <person name="Greiner C."/>
            <person name="Han Y."/>
            <person name="Hu H."/>
            <person name="Hughes D.S.T."/>
            <person name="Huylmans A.-K."/>
            <person name="Kemena C."/>
            <person name="Kremer L.P.M."/>
            <person name="Lee S.L."/>
            <person name="Lopez-Ezquerra A."/>
            <person name="Mallet L."/>
            <person name="Monroy-Kuhn J.M."/>
            <person name="Moser A."/>
            <person name="Murali S.C."/>
            <person name="Muzny D.M."/>
            <person name="Otani S."/>
            <person name="Piulachs M.-D."/>
            <person name="Poelchau M."/>
            <person name="Qu J."/>
            <person name="Schaub F."/>
            <person name="Wada-Katsumata A."/>
            <person name="Worley K.C."/>
            <person name="Xie Q."/>
            <person name="Ylla G."/>
            <person name="Poulsen M."/>
            <person name="Gibbs R.A."/>
            <person name="Schal C."/>
            <person name="Richards S."/>
            <person name="Belles X."/>
            <person name="Korb J."/>
            <person name="Bornberg-Bauer E."/>
        </authorList>
    </citation>
    <scope>NUCLEOTIDE SEQUENCE [LARGE SCALE GENOMIC DNA]</scope>
    <source>
        <tissue evidence="7">Whole body</tissue>
    </source>
</reference>
<sequence length="429" mass="48292">MTEMIAKDHGHHGLPEGCDRGKMADPKYADLPGIAYDQPDIYETPDTPESNKNTGFYEEESDSIERLHISASEAFTKFKGKTLEGKGIDFSDRLSKRLRTGYDARSVDWELVESGEKETPLQKYQRLQCEMKELLEEVTQLKETVKDEKNLESISSVLLSSRVEEAKKQLAELRLEETLGSELVTNLADPQGSQLRKLFAQLESFKLSGTPSHKSGKIKPEHGVAGQSSAVTYELTYRPEQAHLIQVSHVADLEHRLHKLETVLGATSEKMARLSLDTQHKSLIEVAQQLNARANLLDSAQLDHIEGRLTALSQKMDSINEKTSSTPEDAERNQKVNELYELVKKTETLSQVLPQTLERLLALESLHRQAVDFNKSLTQLEVLQQQIVSSLQNNDTMMKDVQTNFKLNLDAIVKNISSLETRISALNKK</sequence>
<comment type="subcellular location">
    <subcellularLocation>
        <location evidence="1">Cytoplasm</location>
    </subcellularLocation>
</comment>
<proteinExistence type="inferred from homology"/>
<evidence type="ECO:0000256" key="5">
    <source>
        <dbReference type="SAM" id="Coils"/>
    </source>
</evidence>